<name>A0A150HWP5_9GAMM</name>
<dbReference type="Proteomes" id="UP000075544">
    <property type="component" value="Unassembled WGS sequence"/>
</dbReference>
<organism evidence="1 2">
    <name type="scientific">Acinetobacter venetianus</name>
    <dbReference type="NCBI Taxonomy" id="52133"/>
    <lineage>
        <taxon>Bacteria</taxon>
        <taxon>Pseudomonadati</taxon>
        <taxon>Pseudomonadota</taxon>
        <taxon>Gammaproteobacteria</taxon>
        <taxon>Moraxellales</taxon>
        <taxon>Moraxellaceae</taxon>
        <taxon>Acinetobacter</taxon>
    </lineage>
</organism>
<reference evidence="1 2" key="1">
    <citation type="journal article" date="2016" name="Sci. Rep.">
        <title>Genomic and phenotypic characterization of the species Acinetobacter venetianus.</title>
        <authorList>
            <person name="Fondi M."/>
            <person name="Maida I."/>
            <person name="Perrin E."/>
            <person name="Orlandini V."/>
            <person name="La Torre L."/>
            <person name="Bosi E."/>
            <person name="Negroni A."/>
            <person name="Zanaroli G."/>
            <person name="Fava F."/>
            <person name="Decorosi F."/>
            <person name="Giovannetti L."/>
            <person name="Viti C."/>
            <person name="Vaneechoutte M."/>
            <person name="Dijkshoorn L."/>
            <person name="Fani R."/>
        </authorList>
    </citation>
    <scope>NUCLEOTIDE SEQUENCE [LARGE SCALE GENOMIC DNA]</scope>
    <source>
        <strain evidence="1 2">LUH13518</strain>
    </source>
</reference>
<gene>
    <name evidence="1" type="ORF">AVENLUH13518_01570</name>
</gene>
<comment type="caution">
    <text evidence="1">The sequence shown here is derived from an EMBL/GenBank/DDBJ whole genome shotgun (WGS) entry which is preliminary data.</text>
</comment>
<protein>
    <submittedName>
        <fullName evidence="1">Uncharacterized protein</fullName>
    </submittedName>
</protein>
<sequence>MGVQQAINIAIFGMSLRVLNELKERVLSAVPNHIQVNWSNIAEPQLDILMINHIFVDSPNIQNLIKNRNIKVLRLINNIEKSSSIENDILYLPINHIHSLHHWLNEKLTDTQTLKDHTQTNSIEIIKPVQHKHIKEVLDEIQNPKNGKIQIFNNDGLLAIADPRNEWLWQSPDYQPKPTGLSLNYTYATQNNLSWITDSQQQDLKQWLWNLIWSSPDFIELCPASISSFYLEIWPQPKNKIDRQNILRMSACFAQGAQITTVATQLNLSEQYVKIFIGACLATEYGKIIKDSQTTYQPQKQHNETEQHFMKKLFGRLRHRLGF</sequence>
<proteinExistence type="predicted"/>
<evidence type="ECO:0000313" key="2">
    <source>
        <dbReference type="Proteomes" id="UP000075544"/>
    </source>
</evidence>
<accession>A0A150HWP5</accession>
<dbReference type="EMBL" id="JRHX01000042">
    <property type="protein sequence ID" value="KXZ71121.1"/>
    <property type="molecule type" value="Genomic_DNA"/>
</dbReference>
<evidence type="ECO:0000313" key="1">
    <source>
        <dbReference type="EMBL" id="KXZ71121.1"/>
    </source>
</evidence>
<dbReference type="RefSeq" id="WP_061524603.1">
    <property type="nucleotide sequence ID" value="NZ_JRHX01000042.1"/>
</dbReference>
<dbReference type="AlphaFoldDB" id="A0A150HWP5"/>
<dbReference type="PATRIC" id="fig|52133.19.peg.1593"/>